<name>A0A2A3YHQ3_9MICO</name>
<proteinExistence type="predicted"/>
<feature type="compositionally biased region" description="Basic and acidic residues" evidence="1">
    <location>
        <begin position="76"/>
        <end position="89"/>
    </location>
</feature>
<dbReference type="InterPro" id="IPR013429">
    <property type="entry name" value="Regulatory_FmdB_Zinc_ribbon"/>
</dbReference>
<accession>A0A2A3YHQ3</accession>
<dbReference type="Pfam" id="PF09723">
    <property type="entry name" value="Zn_ribbon_8"/>
    <property type="match status" value="1"/>
</dbReference>
<organism evidence="3 4">
    <name type="scientific">Brachybacterium alimentarium</name>
    <dbReference type="NCBI Taxonomy" id="47845"/>
    <lineage>
        <taxon>Bacteria</taxon>
        <taxon>Bacillati</taxon>
        <taxon>Actinomycetota</taxon>
        <taxon>Actinomycetes</taxon>
        <taxon>Micrococcales</taxon>
        <taxon>Dermabacteraceae</taxon>
        <taxon>Brachybacterium</taxon>
    </lineage>
</organism>
<protein>
    <recommendedName>
        <fullName evidence="2">Putative regulatory protein FmdB zinc ribbon domain-containing protein</fullName>
    </recommendedName>
</protein>
<evidence type="ECO:0000256" key="1">
    <source>
        <dbReference type="SAM" id="MobiDB-lite"/>
    </source>
</evidence>
<dbReference type="Proteomes" id="UP000218598">
    <property type="component" value="Unassembled WGS sequence"/>
</dbReference>
<dbReference type="RefSeq" id="WP_096197395.1">
    <property type="nucleotide sequence ID" value="NZ_BAAAIQ010000005.1"/>
</dbReference>
<dbReference type="NCBIfam" id="TIGR02605">
    <property type="entry name" value="CxxC_CxxC_SSSS"/>
    <property type="match status" value="1"/>
</dbReference>
<feature type="region of interest" description="Disordered" evidence="1">
    <location>
        <begin position="59"/>
        <end position="95"/>
    </location>
</feature>
<evidence type="ECO:0000259" key="2">
    <source>
        <dbReference type="SMART" id="SM00834"/>
    </source>
</evidence>
<evidence type="ECO:0000313" key="3">
    <source>
        <dbReference type="EMBL" id="PCC38808.1"/>
    </source>
</evidence>
<feature type="domain" description="Putative regulatory protein FmdB zinc ribbon" evidence="2">
    <location>
        <begin position="1"/>
        <end position="41"/>
    </location>
</feature>
<comment type="caution">
    <text evidence="3">The sequence shown here is derived from an EMBL/GenBank/DDBJ whole genome shotgun (WGS) entry which is preliminary data.</text>
</comment>
<dbReference type="OrthoDB" id="9792898at2"/>
<sequence length="95" mass="10380">MPLYEFRCENSHLHELMLSMSAADRHAACPECGSDATRLISSPALGHLRTARADLIGETEASAHAPAVVDRVPGARPDRPARITHDPRHARLPRP</sequence>
<dbReference type="SMART" id="SM00834">
    <property type="entry name" value="CxxC_CXXC_SSSS"/>
    <property type="match status" value="1"/>
</dbReference>
<gene>
    <name evidence="3" type="ORF">CIK66_12870</name>
</gene>
<dbReference type="EMBL" id="NRGR01000020">
    <property type="protein sequence ID" value="PCC38808.1"/>
    <property type="molecule type" value="Genomic_DNA"/>
</dbReference>
<reference evidence="3 4" key="1">
    <citation type="journal article" date="2017" name="Elife">
        <title>Extensive horizontal gene transfer in cheese-associated bacteria.</title>
        <authorList>
            <person name="Bonham K.S."/>
            <person name="Wolfe B.E."/>
            <person name="Dutton R.J."/>
        </authorList>
    </citation>
    <scope>NUCLEOTIDE SEQUENCE [LARGE SCALE GENOMIC DNA]</scope>
    <source>
        <strain evidence="3 4">341_9</strain>
    </source>
</reference>
<keyword evidence="4" id="KW-1185">Reference proteome</keyword>
<evidence type="ECO:0000313" key="4">
    <source>
        <dbReference type="Proteomes" id="UP000218598"/>
    </source>
</evidence>
<dbReference type="AlphaFoldDB" id="A0A2A3YHQ3"/>